<dbReference type="AlphaFoldDB" id="I4EDW4"/>
<sequence>MRILQVTADYYPKIGGVERHVRSISEQLAGMGHDVVVATMTGERDGRPVDLLGGVHLRRFGSIGLGPAYRLPVGLTGYLRRVGDGFDVIHVHNYHTAMLPVVAASHPRCLVVTTHLNDRAHSRVADVLHYPYTPVGRWSLSRAGAVICVSLAERQRVLTRFRLAPERVLVIPNGVDVARFQAVAAGSARDPSLLLVAGRLEAYKRVDQVIDVLALLQDRFRLVIVGDGPMRSSLQERAAALGVTGRVTFTGHVSDPQLIAWYRRANVVVNLSSAEAFGLTVIEAISAGCQVVCSNIPAFAELAQRFPDRITTVPSGDRQSLAAHITSAARRASFRPVDLSDFGWDAVARCLEDVYQRVAGTNRLRPNSEVRQCAS</sequence>
<dbReference type="Pfam" id="PF13439">
    <property type="entry name" value="Glyco_transf_4"/>
    <property type="match status" value="1"/>
</dbReference>
<dbReference type="OrthoDB" id="73743at2"/>
<evidence type="ECO:0000313" key="4">
    <source>
        <dbReference type="Proteomes" id="UP000004221"/>
    </source>
</evidence>
<name>I4EDW4_9BACT</name>
<dbReference type="SUPFAM" id="SSF53756">
    <property type="entry name" value="UDP-Glycosyltransferase/glycogen phosphorylase"/>
    <property type="match status" value="1"/>
</dbReference>
<gene>
    <name evidence="3" type="ORF">NITHO_1640004</name>
</gene>
<dbReference type="PANTHER" id="PTHR45947">
    <property type="entry name" value="SULFOQUINOVOSYL TRANSFERASE SQD2"/>
    <property type="match status" value="1"/>
</dbReference>
<dbReference type="PANTHER" id="PTHR45947:SF3">
    <property type="entry name" value="SULFOQUINOVOSYL TRANSFERASE SQD2"/>
    <property type="match status" value="1"/>
</dbReference>
<feature type="domain" description="Glycosyltransferase subfamily 4-like N-terminal" evidence="2">
    <location>
        <begin position="14"/>
        <end position="179"/>
    </location>
</feature>
<organism evidence="3 4">
    <name type="scientific">Nitrolancea hollandica Lb</name>
    <dbReference type="NCBI Taxonomy" id="1129897"/>
    <lineage>
        <taxon>Bacteria</taxon>
        <taxon>Pseudomonadati</taxon>
        <taxon>Thermomicrobiota</taxon>
        <taxon>Thermomicrobia</taxon>
        <taxon>Sphaerobacterales</taxon>
        <taxon>Sphaerobacterineae</taxon>
        <taxon>Sphaerobacteraceae</taxon>
        <taxon>Nitrolancea</taxon>
    </lineage>
</organism>
<dbReference type="EMBL" id="CAGS01000073">
    <property type="protein sequence ID" value="CCF82876.1"/>
    <property type="molecule type" value="Genomic_DNA"/>
</dbReference>
<dbReference type="GO" id="GO:0016757">
    <property type="term" value="F:glycosyltransferase activity"/>
    <property type="evidence" value="ECO:0007669"/>
    <property type="project" value="InterPro"/>
</dbReference>
<proteinExistence type="predicted"/>
<evidence type="ECO:0000259" key="1">
    <source>
        <dbReference type="Pfam" id="PF00534"/>
    </source>
</evidence>
<evidence type="ECO:0000313" key="3">
    <source>
        <dbReference type="EMBL" id="CCF82876.1"/>
    </source>
</evidence>
<feature type="domain" description="Glycosyl transferase family 1" evidence="1">
    <location>
        <begin position="187"/>
        <end position="328"/>
    </location>
</feature>
<dbReference type="RefSeq" id="WP_008475392.1">
    <property type="nucleotide sequence ID" value="NZ_CAGS01000073.1"/>
</dbReference>
<comment type="caution">
    <text evidence="3">The sequence shown here is derived from an EMBL/GenBank/DDBJ whole genome shotgun (WGS) entry which is preliminary data.</text>
</comment>
<dbReference type="InterPro" id="IPR028098">
    <property type="entry name" value="Glyco_trans_4-like_N"/>
</dbReference>
<accession>I4EDW4</accession>
<reference evidence="3 4" key="1">
    <citation type="journal article" date="2012" name="ISME J.">
        <title>Nitrification expanded: discovery, physiology and genomics of a nitrite-oxidizing bacterium from the phylum Chloroflexi.</title>
        <authorList>
            <person name="Sorokin D.Y."/>
            <person name="Lucker S."/>
            <person name="Vejmelkova D."/>
            <person name="Kostrikina N.A."/>
            <person name="Kleerebezem R."/>
            <person name="Rijpstra W.I."/>
            <person name="Damste J.S."/>
            <person name="Le Paslier D."/>
            <person name="Muyzer G."/>
            <person name="Wagner M."/>
            <person name="van Loosdrecht M.C."/>
            <person name="Daims H."/>
        </authorList>
    </citation>
    <scope>NUCLEOTIDE SEQUENCE [LARGE SCALE GENOMIC DNA]</scope>
    <source>
        <strain evidence="4">none</strain>
    </source>
</reference>
<dbReference type="Proteomes" id="UP000004221">
    <property type="component" value="Unassembled WGS sequence"/>
</dbReference>
<keyword evidence="3" id="KW-0808">Transferase</keyword>
<keyword evidence="4" id="KW-1185">Reference proteome</keyword>
<dbReference type="InterPro" id="IPR001296">
    <property type="entry name" value="Glyco_trans_1"/>
</dbReference>
<dbReference type="Pfam" id="PF00534">
    <property type="entry name" value="Glycos_transf_1"/>
    <property type="match status" value="1"/>
</dbReference>
<dbReference type="CDD" id="cd03801">
    <property type="entry name" value="GT4_PimA-like"/>
    <property type="match status" value="1"/>
</dbReference>
<dbReference type="InterPro" id="IPR050194">
    <property type="entry name" value="Glycosyltransferase_grp1"/>
</dbReference>
<protein>
    <submittedName>
        <fullName evidence="3">Glycosyltransferase</fullName>
    </submittedName>
</protein>
<evidence type="ECO:0000259" key="2">
    <source>
        <dbReference type="Pfam" id="PF13439"/>
    </source>
</evidence>
<dbReference type="Gene3D" id="3.40.50.2000">
    <property type="entry name" value="Glycogen Phosphorylase B"/>
    <property type="match status" value="2"/>
</dbReference>